<dbReference type="InterPro" id="IPR001509">
    <property type="entry name" value="Epimerase_deHydtase"/>
</dbReference>
<sequence length="323" mass="34426">MNERKTVFVTGASGFVGAALVDRLASADDCQVLALVRREGVTLPANAVPVRVSADYLATESLLALEGVDVLVHCAARVHVMSDASSDPLTEYRKVNVDGTLKLAQRAAHAGVKRFIFISSIKVNGEATQPGAPYTAEDVPAPCDPYGVSKKEAEEQLKILAKKTGMDVVIIRPVLVYGPGVKANFRSMMNWLNKGIVLPLGAIRNQRSLVSLDNLIDLIVVCLDHPAAANQIFLASDGDDMSTTDLLTRMGIALGKPARLIPVPAALLQLGAALIGRKAIGQRLCGSLQVDIAKTRRLLEWTPPSTVTAALRKTAESFQGSLK</sequence>
<name>A0A0D0SMH6_PSEFL</name>
<dbReference type="CDD" id="cd05232">
    <property type="entry name" value="UDP_G4E_4_SDR_e"/>
    <property type="match status" value="1"/>
</dbReference>
<organism evidence="2 3">
    <name type="scientific">Pseudomonas fluorescens</name>
    <dbReference type="NCBI Taxonomy" id="294"/>
    <lineage>
        <taxon>Bacteria</taxon>
        <taxon>Pseudomonadati</taxon>
        <taxon>Pseudomonadota</taxon>
        <taxon>Gammaproteobacteria</taxon>
        <taxon>Pseudomonadales</taxon>
        <taxon>Pseudomonadaceae</taxon>
        <taxon>Pseudomonas</taxon>
    </lineage>
</organism>
<keyword evidence="2" id="KW-0560">Oxidoreductase</keyword>
<dbReference type="PANTHER" id="PTHR48079">
    <property type="entry name" value="PROTEIN YEEZ"/>
    <property type="match status" value="1"/>
</dbReference>
<dbReference type="GO" id="GO:0005737">
    <property type="term" value="C:cytoplasm"/>
    <property type="evidence" value="ECO:0007669"/>
    <property type="project" value="TreeGrafter"/>
</dbReference>
<dbReference type="AlphaFoldDB" id="A0A0D0SMH6"/>
<dbReference type="PATRIC" id="fig|294.125.peg.1342"/>
<dbReference type="PANTHER" id="PTHR48079:SF6">
    <property type="entry name" value="NAD(P)-BINDING DOMAIN-CONTAINING PROTEIN-RELATED"/>
    <property type="match status" value="1"/>
</dbReference>
<dbReference type="EC" id="1.1.1.281" evidence="2"/>
<dbReference type="SUPFAM" id="SSF51735">
    <property type="entry name" value="NAD(P)-binding Rossmann-fold domains"/>
    <property type="match status" value="1"/>
</dbReference>
<evidence type="ECO:0000259" key="1">
    <source>
        <dbReference type="Pfam" id="PF01370"/>
    </source>
</evidence>
<evidence type="ECO:0000313" key="3">
    <source>
        <dbReference type="Proteomes" id="UP000032210"/>
    </source>
</evidence>
<dbReference type="GO" id="GO:0004029">
    <property type="term" value="F:aldehyde dehydrogenase (NAD+) activity"/>
    <property type="evidence" value="ECO:0007669"/>
    <property type="project" value="TreeGrafter"/>
</dbReference>
<comment type="caution">
    <text evidence="2">The sequence shown here is derived from an EMBL/GenBank/DDBJ whole genome shotgun (WGS) entry which is preliminary data.</text>
</comment>
<dbReference type="Gene3D" id="3.40.50.720">
    <property type="entry name" value="NAD(P)-binding Rossmann-like Domain"/>
    <property type="match status" value="1"/>
</dbReference>
<reference evidence="2 3" key="1">
    <citation type="submission" date="2015-01" db="EMBL/GenBank/DDBJ databases">
        <title>Genome sequence of the beneficial rhizobacterium Pseudomonas fluorescens 2-79.</title>
        <authorList>
            <person name="Thuermer A."/>
            <person name="Daniel R."/>
        </authorList>
    </citation>
    <scope>NUCLEOTIDE SEQUENCE [LARGE SCALE GENOMIC DNA]</scope>
    <source>
        <strain evidence="2 3">2-79</strain>
    </source>
</reference>
<dbReference type="Pfam" id="PF01370">
    <property type="entry name" value="Epimerase"/>
    <property type="match status" value="1"/>
</dbReference>
<proteinExistence type="predicted"/>
<dbReference type="EMBL" id="JXCQ01000008">
    <property type="protein sequence ID" value="KIR23153.1"/>
    <property type="molecule type" value="Genomic_DNA"/>
</dbReference>
<gene>
    <name evidence="2" type="primary">rmd</name>
    <name evidence="2" type="ORF">PFLU3_13060</name>
</gene>
<dbReference type="InterPro" id="IPR051783">
    <property type="entry name" value="NAD(P)-dependent_oxidoreduct"/>
</dbReference>
<accession>A0A0D0SMH6</accession>
<feature type="domain" description="NAD-dependent epimerase/dehydratase" evidence="1">
    <location>
        <begin position="7"/>
        <end position="229"/>
    </location>
</feature>
<dbReference type="Proteomes" id="UP000032210">
    <property type="component" value="Unassembled WGS sequence"/>
</dbReference>
<protein>
    <submittedName>
        <fullName evidence="2">Rmd protein</fullName>
        <ecNumber evidence="2">1.1.1.281</ecNumber>
    </submittedName>
</protein>
<dbReference type="InterPro" id="IPR036291">
    <property type="entry name" value="NAD(P)-bd_dom_sf"/>
</dbReference>
<dbReference type="GO" id="GO:0033705">
    <property type="term" value="F:GDP-4-dehydro-6-deoxy-D-mannose reductase activity"/>
    <property type="evidence" value="ECO:0007669"/>
    <property type="project" value="UniProtKB-EC"/>
</dbReference>
<evidence type="ECO:0000313" key="2">
    <source>
        <dbReference type="EMBL" id="KIR23153.1"/>
    </source>
</evidence>
<dbReference type="RefSeq" id="WP_043047431.1">
    <property type="nucleotide sequence ID" value="NZ_JXCQ01000008.1"/>
</dbReference>